<dbReference type="SMR" id="A0A0B8RDG9"/>
<dbReference type="EMBL" id="JACAVN010000010">
    <property type="protein sequence ID" value="NYA02720.1"/>
    <property type="molecule type" value="Genomic_DNA"/>
</dbReference>
<proteinExistence type="predicted"/>
<evidence type="ECO:0000313" key="21">
    <source>
        <dbReference type="EMBL" id="KAA9453731.1"/>
    </source>
</evidence>
<evidence type="ECO:0000313" key="38">
    <source>
        <dbReference type="Proteomes" id="UP000544530"/>
    </source>
</evidence>
<evidence type="ECO:0000313" key="30">
    <source>
        <dbReference type="Proteomes" id="UP000460224"/>
    </source>
</evidence>
<dbReference type="EMBL" id="QDAY01000001">
    <property type="protein sequence ID" value="KAA9453731.1"/>
    <property type="molecule type" value="Genomic_DNA"/>
</dbReference>
<evidence type="ECO:0000313" key="34">
    <source>
        <dbReference type="Proteomes" id="UP000527632"/>
    </source>
</evidence>
<dbReference type="Proteomes" id="UP000544530">
    <property type="component" value="Unassembled WGS sequence"/>
</dbReference>
<dbReference type="KEGG" id="lmok:CQ02_05840"/>
<evidence type="ECO:0000313" key="41">
    <source>
        <dbReference type="Proteomes" id="UP000840197"/>
    </source>
</evidence>
<protein>
    <submittedName>
        <fullName evidence="15 17">N-acetyltransferase</fullName>
    </submittedName>
</protein>
<dbReference type="Proteomes" id="UP000467536">
    <property type="component" value="Unassembled WGS sequence"/>
</dbReference>
<dbReference type="EMBL" id="AANEHK010000023">
    <property type="protein sequence ID" value="EDO0987253.1"/>
    <property type="molecule type" value="Genomic_DNA"/>
</dbReference>
<dbReference type="Proteomes" id="UP000840039">
    <property type="component" value="Unassembled WGS sequence"/>
</dbReference>
<evidence type="ECO:0000313" key="15">
    <source>
        <dbReference type="EMBL" id="ECY9782374.1"/>
    </source>
</evidence>
<dbReference type="InterPro" id="IPR016181">
    <property type="entry name" value="Acyl_CoA_acyltransferase"/>
</dbReference>
<reference evidence="16 31" key="7">
    <citation type="submission" date="2019-08" db="EMBL/GenBank/DDBJ databases">
        <authorList>
            <person name="Ashton P.M."/>
            <person name="Dallman T."/>
            <person name="Nair S."/>
            <person name="De Pinna E."/>
            <person name="Peters T."/>
            <person name="Grant K."/>
        </authorList>
    </citation>
    <scope>NUCLEOTIDE SEQUENCE [LARGE SCALE GENOMIC DNA]</scope>
    <source>
        <strain evidence="12 37">282333</strain>
        <strain evidence="13 36">282352</strain>
        <strain evidence="11 39">289003</strain>
        <strain evidence="16 31">788324</strain>
        <strain evidence="6">RL15000286</strain>
    </source>
</reference>
<dbReference type="EMBL" id="AABDGJ010000009">
    <property type="protein sequence ID" value="EAG6991224.1"/>
    <property type="molecule type" value="Genomic_DNA"/>
</dbReference>
<dbReference type="RefSeq" id="WP_003724679.1">
    <property type="nucleotide sequence ID" value="NC_021825.2"/>
</dbReference>
<dbReference type="EMBL" id="AABGUK010000001">
    <property type="protein sequence ID" value="EAH4240542.1"/>
    <property type="molecule type" value="Genomic_DNA"/>
</dbReference>
<dbReference type="EMBL" id="DAAJZA010000003">
    <property type="protein sequence ID" value="HAC1754375.1"/>
    <property type="molecule type" value="Genomic_DNA"/>
</dbReference>
<evidence type="ECO:0000313" key="20">
    <source>
        <dbReference type="EMBL" id="HAJ9592613.1"/>
    </source>
</evidence>
<evidence type="ECO:0000313" key="12">
    <source>
        <dbReference type="EMBL" id="EAH2281481.1"/>
    </source>
</evidence>
<evidence type="ECO:0000313" key="4">
    <source>
        <dbReference type="EMBL" id="EAD1183575.1"/>
    </source>
</evidence>
<dbReference type="Proteomes" id="UP000840197">
    <property type="component" value="Unassembled WGS sequence"/>
</dbReference>
<dbReference type="Proteomes" id="UP000368512">
    <property type="component" value="Unassembled WGS sequence"/>
</dbReference>
<organism evidence="17">
    <name type="scientific">Listeria monocytogenes</name>
    <dbReference type="NCBI Taxonomy" id="1639"/>
    <lineage>
        <taxon>Bacteria</taxon>
        <taxon>Bacillati</taxon>
        <taxon>Bacillota</taxon>
        <taxon>Bacilli</taxon>
        <taxon>Bacillales</taxon>
        <taxon>Listeriaceae</taxon>
        <taxon>Listeria</taxon>
    </lineage>
</organism>
<dbReference type="Proteomes" id="UP000527632">
    <property type="component" value="Unassembled WGS sequence"/>
</dbReference>
<dbReference type="EMBL" id="AAAIXK010000001">
    <property type="protein sequence ID" value="EAC5548921.1"/>
    <property type="molecule type" value="Genomic_DNA"/>
</dbReference>
<evidence type="ECO:0000313" key="6">
    <source>
        <dbReference type="EMBL" id="EAE4941125.1"/>
    </source>
</evidence>
<dbReference type="EMBL" id="DAAIHR010000013">
    <property type="protein sequence ID" value="HAB8399319.1"/>
    <property type="molecule type" value="Genomic_DNA"/>
</dbReference>
<evidence type="ECO:0000313" key="2">
    <source>
        <dbReference type="EMBL" id="EAC5548921.1"/>
    </source>
</evidence>
<evidence type="ECO:0000313" key="22">
    <source>
        <dbReference type="EMBL" id="NYA02720.1"/>
    </source>
</evidence>
<dbReference type="Proteomes" id="UP000379076">
    <property type="component" value="Unassembled WGS sequence"/>
</dbReference>
<dbReference type="EMBL" id="AABAGT010000017">
    <property type="protein sequence ID" value="EAG0867861.1"/>
    <property type="molecule type" value="Genomic_DNA"/>
</dbReference>
<dbReference type="Proteomes" id="UP000403352">
    <property type="component" value="Unassembled WGS sequence"/>
</dbReference>
<evidence type="ECO:0000313" key="27">
    <source>
        <dbReference type="Proteomes" id="UP000368512"/>
    </source>
</evidence>
<dbReference type="AlphaFoldDB" id="A0A0B8RDG9"/>
<dbReference type="Proteomes" id="UP000843503">
    <property type="component" value="Unassembled WGS sequence"/>
</dbReference>
<feature type="domain" description="N-acetyltransferase" evidence="1">
    <location>
        <begin position="3"/>
        <end position="150"/>
    </location>
</feature>
<dbReference type="EMBL" id="AABEKY010000004">
    <property type="protein sequence ID" value="EAG9387417.1"/>
    <property type="molecule type" value="Genomic_DNA"/>
</dbReference>
<dbReference type="EMBL" id="AABGHY010000020">
    <property type="protein sequence ID" value="EAH3295843.1"/>
    <property type="molecule type" value="Genomic_DNA"/>
</dbReference>
<evidence type="ECO:0000313" key="42">
    <source>
        <dbReference type="Proteomes" id="UP000843503"/>
    </source>
</evidence>
<dbReference type="Proteomes" id="UP000533021">
    <property type="component" value="Unassembled WGS sequence"/>
</dbReference>
<dbReference type="EMBL" id="AABFVG010000002">
    <property type="protein sequence ID" value="EAH2281481.1"/>
    <property type="molecule type" value="Genomic_DNA"/>
</dbReference>
<dbReference type="Pfam" id="PF13302">
    <property type="entry name" value="Acetyltransf_3"/>
    <property type="match status" value="1"/>
</dbReference>
<evidence type="ECO:0000313" key="32">
    <source>
        <dbReference type="Proteomes" id="UP000489121"/>
    </source>
</evidence>
<dbReference type="InterPro" id="IPR000182">
    <property type="entry name" value="GNAT_dom"/>
</dbReference>
<evidence type="ECO:0000313" key="39">
    <source>
        <dbReference type="Proteomes" id="UP000546397"/>
    </source>
</evidence>
<dbReference type="Proteomes" id="UP000489121">
    <property type="component" value="Unassembled WGS sequence"/>
</dbReference>
<evidence type="ECO:0000313" key="9">
    <source>
        <dbReference type="EMBL" id="EAG6991224.1"/>
    </source>
</evidence>
<dbReference type="SUPFAM" id="SSF55729">
    <property type="entry name" value="Acyl-CoA N-acyltransferases (Nat)"/>
    <property type="match status" value="1"/>
</dbReference>
<keyword evidence="17" id="KW-0808">Transferase</keyword>
<reference evidence="26 27" key="5">
    <citation type="submission" date="2018-06" db="EMBL/GenBank/DDBJ databases">
        <authorList>
            <consortium name="GenomeTrakr: Next Generation Sequencing Network for Food Pathogen Tracability"/>
        </authorList>
    </citation>
    <scope>NUCLEOTIDE SEQUENCE [LARGE SCALE GENOMIC DNA]</scope>
    <source>
        <strain evidence="3 27">CFSAN008042</strain>
        <strain evidence="8 35">CFSAN063727</strain>
        <strain evidence="5 28">FDA00006494</strain>
        <strain evidence="2 26">FDA00007096</strain>
        <strain evidence="4 29">FDA00008584</strain>
        <strain evidence="14 34">LS1344</strain>
    </source>
</reference>
<reference evidence="33 40" key="6">
    <citation type="submission" date="2019-04" db="EMBL/GenBank/DDBJ databases">
        <authorList>
            <consortium name="GenomeTrakr network: Whole genome sequencing for foodborne pathogen traceback"/>
        </authorList>
    </citation>
    <scope>NUCLEOTIDE SEQUENCE [LARGE SCALE GENOMIC DNA]</scope>
    <source>
        <strain evidence="9 40">CFSAN004300</strain>
        <strain evidence="10 33">CFSAN072474</strain>
    </source>
</reference>
<dbReference type="EMBL" id="AAAJWF010000001">
    <property type="protein sequence ID" value="EAC7479715.1"/>
    <property type="molecule type" value="Genomic_DNA"/>
</dbReference>
<dbReference type="Proteomes" id="UP000528151">
    <property type="component" value="Unassembled WGS sequence"/>
</dbReference>
<sequence length="156" mass="17661">MEITLQQPTSADFSFIEWLWGDLATTEVLGGPFSFPEEMRMDWLKSKSQASNAYFIIKKGIESVGEVSFRDFEKGTAHLNIKVAACYRGQRIAQKALQLFLDFFQTDCGGIVMLDEVRRKNEAGIGFLVKAGFEVIEEKEWTMVLKWSAQAEGGFE</sequence>
<dbReference type="PROSITE" id="PS51186">
    <property type="entry name" value="GNAT"/>
    <property type="match status" value="1"/>
</dbReference>
<evidence type="ECO:0000313" key="17">
    <source>
        <dbReference type="EMBL" id="HAA8054607.1"/>
    </source>
</evidence>
<evidence type="ECO:0000313" key="8">
    <source>
        <dbReference type="EMBL" id="EAG4463092.1"/>
    </source>
</evidence>
<name>A0A0B8RDG9_LISMN</name>
<reference evidence="23 24" key="1">
    <citation type="journal article" date="2018" name="BMC Genomics">
        <title>Genes significantly associated with lineage II food isolates of Listeria monocytogenes.</title>
        <authorList>
            <person name="Pirone-Davies C."/>
            <person name="Chen Y."/>
            <person name="Pightling A."/>
            <person name="Ryan G."/>
            <person name="Wang Y."/>
            <person name="Yao K."/>
            <person name="Hoffmann M."/>
            <person name="Allard M.W."/>
        </authorList>
    </citation>
    <scope>NUCLEOTIDE SEQUENCE [LARGE SCALE GENOMIC DNA]</scope>
    <source>
        <strain evidence="23 24">PNUSAL000550</strain>
    </source>
</reference>
<dbReference type="EMBL" id="DABJAN010000001">
    <property type="protein sequence ID" value="HAJ9592613.1"/>
    <property type="molecule type" value="Genomic_DNA"/>
</dbReference>
<evidence type="ECO:0000313" key="33">
    <source>
        <dbReference type="Proteomes" id="UP000522199"/>
    </source>
</evidence>
<evidence type="ECO:0000313" key="36">
    <source>
        <dbReference type="Proteomes" id="UP000530452"/>
    </source>
</evidence>
<reference evidence="22 38" key="9">
    <citation type="submission" date="2020-06" db="EMBL/GenBank/DDBJ databases">
        <title>Two Listeria outbreaks in Switzerland in 2018 and 2020.</title>
        <authorList>
            <person name="Stevens M.J.A."/>
            <person name="Bloemberg G."/>
            <person name="Nusch-Inderbinnen M."/>
            <person name="Stephan R."/>
        </authorList>
    </citation>
    <scope>NUCLEOTIDE SEQUENCE [LARGE SCALE GENOMIC DNA]</scope>
    <source>
        <strain evidence="22 38">N18-0707</strain>
    </source>
</reference>
<accession>A0A0B8RDG9</accession>
<reference evidence="7 25" key="4">
    <citation type="submission" date="2018-06" db="EMBL/GenBank/DDBJ databases">
        <authorList>
            <consortium name="PulseNet: The National Subtyping Network for Foodborne Disease Surveillance"/>
            <person name="Tarr C.L."/>
            <person name="Trees E."/>
            <person name="Katz L.S."/>
            <person name="Carleton-Romer H.A."/>
            <person name="Stroika S."/>
            <person name="Kucerova Z."/>
            <person name="Roache K.F."/>
            <person name="Sabol A.L."/>
            <person name="Besser J."/>
            <person name="Gerner-Smidt P."/>
        </authorList>
    </citation>
    <scope>NUCLEOTIDE SEQUENCE [LARGE SCALE GENOMIC DNA]</scope>
    <source>
        <strain evidence="7 25">PNUSAL002180</strain>
        <strain evidence="15 32">PNUSAL005692</strain>
    </source>
</reference>
<evidence type="ECO:0000313" key="10">
    <source>
        <dbReference type="EMBL" id="EAG9387417.1"/>
    </source>
</evidence>
<dbReference type="Proteomes" id="UP000393182">
    <property type="component" value="Unassembled WGS sequence"/>
</dbReference>
<dbReference type="EMBL" id="QXLS01000001">
    <property type="protein sequence ID" value="RKA10590.1"/>
    <property type="molecule type" value="Genomic_DNA"/>
</dbReference>
<evidence type="ECO:0000313" key="37">
    <source>
        <dbReference type="Proteomes" id="UP000533021"/>
    </source>
</evidence>
<dbReference type="EMBL" id="AAASLB010000001">
    <property type="protein sequence ID" value="EAE4941125.1"/>
    <property type="molecule type" value="Genomic_DNA"/>
</dbReference>
<dbReference type="Proteomes" id="UP000530452">
    <property type="component" value="Unassembled WGS sequence"/>
</dbReference>
<evidence type="ECO:0000313" key="18">
    <source>
        <dbReference type="EMBL" id="HAB8399319.1"/>
    </source>
</evidence>
<evidence type="ECO:0000313" key="16">
    <source>
        <dbReference type="EMBL" id="EDO0987253.1"/>
    </source>
</evidence>
<evidence type="ECO:0000313" key="3">
    <source>
        <dbReference type="EMBL" id="EAC7479715.1"/>
    </source>
</evidence>
<evidence type="ECO:0000313" key="11">
    <source>
        <dbReference type="EMBL" id="EAG9521080.1"/>
    </source>
</evidence>
<dbReference type="Proteomes" id="UP000522199">
    <property type="component" value="Unassembled WGS sequence"/>
</dbReference>
<comment type="caution">
    <text evidence="17">The sequence shown here is derived from an EMBL/GenBank/DDBJ whole genome shotgun (WGS) entry which is preliminary data.</text>
</comment>
<gene>
    <name evidence="7" type="ORF">A8L61_11290</name>
    <name evidence="9" type="ORF">AB917_11570</name>
    <name evidence="5" type="ORF">ART25_02465</name>
    <name evidence="2" type="ORF">ARY78_00570</name>
    <name evidence="8" type="ORF">CA369_12395</name>
    <name evidence="10" type="ORF">CW845_07950</name>
    <name evidence="12" type="ORF">D4920_05305</name>
    <name evidence="11" type="ORF">D4B11_15030</name>
    <name evidence="13" type="ORF">D5N24_15695</name>
    <name evidence="21" type="ORF">DCK61_04515</name>
    <name evidence="3" type="ORF">DQ70_03340</name>
    <name evidence="23" type="ORF">DYZ80_00117</name>
    <name evidence="6" type="ORF">E1W56_03560</name>
    <name evidence="14" type="ORF">E5F58_00840</name>
    <name evidence="15" type="ORF">F6515_05145</name>
    <name evidence="16" type="ORF">FV747_14730</name>
    <name evidence="17" type="ORF">GHH22_15840</name>
    <name evidence="19" type="ORF">GI949_05250</name>
    <name evidence="18" type="ORF">GYR60_12395</name>
    <name evidence="20" type="ORF">HQN34_000789</name>
    <name evidence="22" type="ORF">HZJ64_12815</name>
    <name evidence="4" type="ORF">QD52_00595</name>
</gene>
<dbReference type="Proteomes" id="UP000272537">
    <property type="component" value="Unassembled WGS sequence"/>
</dbReference>
<evidence type="ECO:0000313" key="13">
    <source>
        <dbReference type="EMBL" id="EAH3295843.1"/>
    </source>
</evidence>
<dbReference type="EMBL" id="AALGDA010000010">
    <property type="protein sequence ID" value="ECY9782374.1"/>
    <property type="molecule type" value="Genomic_DNA"/>
</dbReference>
<evidence type="ECO:0000313" key="7">
    <source>
        <dbReference type="EMBL" id="EAG0867861.1"/>
    </source>
</evidence>
<dbReference type="KEGG" id="lmv:Y193_10060"/>
<dbReference type="Gene3D" id="3.40.630.30">
    <property type="match status" value="1"/>
</dbReference>
<dbReference type="EMBL" id="AABBZO010000015">
    <property type="protein sequence ID" value="EAG4463092.1"/>
    <property type="molecule type" value="Genomic_DNA"/>
</dbReference>
<evidence type="ECO:0000313" key="24">
    <source>
        <dbReference type="Proteomes" id="UP000272537"/>
    </source>
</evidence>
<reference evidence="21 30" key="3">
    <citation type="submission" date="2018-04" db="EMBL/GenBank/DDBJ databases">
        <title>Genome Analysis of a Prevalent Clone of Listeria monocytogenes Sequence Type 87 in China.</title>
        <authorList>
            <person name="Wang Y."/>
        </authorList>
    </citation>
    <scope>NUCLEOTIDE SEQUENCE [LARGE SCALE GENOMIC DNA]</scope>
    <source>
        <strain evidence="21 30">ICDC_LM1523</strain>
    </source>
</reference>
<evidence type="ECO:0000313" key="35">
    <source>
        <dbReference type="Proteomes" id="UP000528151"/>
    </source>
</evidence>
<dbReference type="Proteomes" id="UP000358545">
    <property type="component" value="Unassembled WGS sequence"/>
</dbReference>
<dbReference type="GO" id="GO:0016747">
    <property type="term" value="F:acyltransferase activity, transferring groups other than amino-acyl groups"/>
    <property type="evidence" value="ECO:0007669"/>
    <property type="project" value="InterPro"/>
</dbReference>
<evidence type="ECO:0000313" key="40">
    <source>
        <dbReference type="Proteomes" id="UP000548278"/>
    </source>
</evidence>
<dbReference type="Proteomes" id="UP000365297">
    <property type="component" value="Unassembled WGS sequence"/>
</dbReference>
<dbReference type="Proteomes" id="UP000460224">
    <property type="component" value="Unassembled WGS sequence"/>
</dbReference>
<evidence type="ECO:0000313" key="19">
    <source>
        <dbReference type="EMBL" id="HAC1754375.1"/>
    </source>
</evidence>
<evidence type="ECO:0000313" key="29">
    <source>
        <dbReference type="Proteomes" id="UP000403352"/>
    </source>
</evidence>
<evidence type="ECO:0000313" key="23">
    <source>
        <dbReference type="EMBL" id="RKA10590.1"/>
    </source>
</evidence>
<evidence type="ECO:0000259" key="1">
    <source>
        <dbReference type="PROSITE" id="PS51186"/>
    </source>
</evidence>
<dbReference type="EMBL" id="AAALRN010000001">
    <property type="protein sequence ID" value="EAD1183575.1"/>
    <property type="molecule type" value="Genomic_DNA"/>
</dbReference>
<evidence type="ECO:0000313" key="5">
    <source>
        <dbReference type="EMBL" id="EAE1337786.1"/>
    </source>
</evidence>
<dbReference type="EMBL" id="AABEMN010000031">
    <property type="protein sequence ID" value="EAG9521080.1"/>
    <property type="molecule type" value="Genomic_DNA"/>
</dbReference>
<evidence type="ECO:0000313" key="31">
    <source>
        <dbReference type="Proteomes" id="UP000467536"/>
    </source>
</evidence>
<dbReference type="Proteomes" id="UP000548278">
    <property type="component" value="Unassembled WGS sequence"/>
</dbReference>
<dbReference type="EMBL" id="DAAEEB010000017">
    <property type="protein sequence ID" value="HAA8054607.1"/>
    <property type="molecule type" value="Genomic_DNA"/>
</dbReference>
<evidence type="ECO:0000313" key="26">
    <source>
        <dbReference type="Proteomes" id="UP000365297"/>
    </source>
</evidence>
<reference evidence="17" key="8">
    <citation type="submission" date="2019-10" db="EMBL/GenBank/DDBJ databases">
        <authorList>
            <consortium name="NCBI Pathogen Detection Project"/>
        </authorList>
    </citation>
    <scope>NUCLEOTIDE SEQUENCE</scope>
    <source>
        <strain evidence="17">09CEB371LM</strain>
        <strain evidence="20">2017-325981-023-01</strain>
        <strain evidence="18">CFIAFB20130012</strain>
        <strain evidence="19">DMG1500109</strain>
    </source>
</reference>
<evidence type="ECO:0000313" key="14">
    <source>
        <dbReference type="EMBL" id="EAH4240542.1"/>
    </source>
</evidence>
<evidence type="ECO:0000313" key="25">
    <source>
        <dbReference type="Proteomes" id="UP000358545"/>
    </source>
</evidence>
<dbReference type="EMBL" id="AAAQQZ010000001">
    <property type="protein sequence ID" value="EAE1337786.1"/>
    <property type="molecule type" value="Genomic_DNA"/>
</dbReference>
<dbReference type="Proteomes" id="UP000546397">
    <property type="component" value="Unassembled WGS sequence"/>
</dbReference>
<evidence type="ECO:0000313" key="43">
    <source>
        <dbReference type="Proteomes" id="UP000843775"/>
    </source>
</evidence>
<reference evidence="41 42" key="2">
    <citation type="journal article" date="2018" name="Genome Biol.">
        <title>SKESA: strategic k-mer extension for scrupulous assemblies.</title>
        <authorList>
            <person name="Souvorov A."/>
            <person name="Agarwala R."/>
            <person name="Lipman D.J."/>
        </authorList>
    </citation>
    <scope>NUCLEOTIDE SEQUENCE [LARGE SCALE GENOMIC DNA]</scope>
    <source>
        <strain evidence="17">09CEB371LM</strain>
        <strain evidence="20">2017-325981-023-01</strain>
        <strain evidence="18 41">CFIAFB20130012</strain>
        <strain evidence="19 43">DMG1500109</strain>
    </source>
</reference>
<evidence type="ECO:0000313" key="28">
    <source>
        <dbReference type="Proteomes" id="UP000379076"/>
    </source>
</evidence>
<dbReference type="Proteomes" id="UP000843775">
    <property type="component" value="Unassembled WGS sequence"/>
</dbReference>